<dbReference type="SMART" id="SM00239">
    <property type="entry name" value="C2"/>
    <property type="match status" value="2"/>
</dbReference>
<evidence type="ECO:0000256" key="11">
    <source>
        <dbReference type="ARBA" id="ARBA00022989"/>
    </source>
</evidence>
<dbReference type="PANTHER" id="PTHR45761:SF1">
    <property type="entry name" value="EXTENDED SYNAPTOTAGMIN-LIKE PROTEIN 2, ISOFORM C"/>
    <property type="match status" value="1"/>
</dbReference>
<evidence type="ECO:0000259" key="17">
    <source>
        <dbReference type="PROSITE" id="PS51847"/>
    </source>
</evidence>
<feature type="transmembrane region" description="Helical" evidence="15">
    <location>
        <begin position="12"/>
        <end position="34"/>
    </location>
</feature>
<keyword evidence="7" id="KW-0479">Metal-binding</keyword>
<feature type="domain" description="C2" evidence="16">
    <location>
        <begin position="419"/>
        <end position="536"/>
    </location>
</feature>
<name>A0A8T0DTG9_9TREM</name>
<keyword evidence="4" id="KW-0813">Transport</keyword>
<evidence type="ECO:0000256" key="14">
    <source>
        <dbReference type="ARBA" id="ARBA00023136"/>
    </source>
</evidence>
<dbReference type="Proteomes" id="UP000699462">
    <property type="component" value="Unassembled WGS sequence"/>
</dbReference>
<dbReference type="PROSITE" id="PS51847">
    <property type="entry name" value="SMP"/>
    <property type="match status" value="1"/>
</dbReference>
<evidence type="ECO:0008006" key="20">
    <source>
        <dbReference type="Google" id="ProtNLM"/>
    </source>
</evidence>
<dbReference type="InterPro" id="IPR037749">
    <property type="entry name" value="Ext_Synaptotagmin_C2B"/>
</dbReference>
<dbReference type="FunFam" id="2.60.40.150:FF:000025">
    <property type="entry name" value="Extended synaptotagmin 2"/>
    <property type="match status" value="1"/>
</dbReference>
<keyword evidence="13" id="KW-0446">Lipid-binding</keyword>
<dbReference type="GO" id="GO:0061817">
    <property type="term" value="P:endoplasmic reticulum-plasma membrane tethering"/>
    <property type="evidence" value="ECO:0007669"/>
    <property type="project" value="InterPro"/>
</dbReference>
<dbReference type="OrthoDB" id="1029639at2759"/>
<evidence type="ECO:0000256" key="1">
    <source>
        <dbReference type="ARBA" id="ARBA00004202"/>
    </source>
</evidence>
<comment type="similarity">
    <text evidence="3">Belongs to the extended synaptotagmin family.</text>
</comment>
<evidence type="ECO:0000313" key="19">
    <source>
        <dbReference type="Proteomes" id="UP000699462"/>
    </source>
</evidence>
<dbReference type="CDD" id="cd21670">
    <property type="entry name" value="SMP_ESyt"/>
    <property type="match status" value="1"/>
</dbReference>
<evidence type="ECO:0000313" key="18">
    <source>
        <dbReference type="EMBL" id="KAF8570027.1"/>
    </source>
</evidence>
<comment type="subcellular location">
    <subcellularLocation>
        <location evidence="1">Cell membrane</location>
        <topology evidence="1">Peripheral membrane protein</topology>
    </subcellularLocation>
    <subcellularLocation>
        <location evidence="2">Endoplasmic reticulum membrane</location>
        <topology evidence="2">Multi-pass membrane protein</topology>
    </subcellularLocation>
</comment>
<dbReference type="Gene3D" id="2.60.40.150">
    <property type="entry name" value="C2 domain"/>
    <property type="match status" value="2"/>
</dbReference>
<evidence type="ECO:0000256" key="7">
    <source>
        <dbReference type="ARBA" id="ARBA00022723"/>
    </source>
</evidence>
<keyword evidence="12" id="KW-0445">Lipid transport</keyword>
<dbReference type="CDD" id="cd08391">
    <property type="entry name" value="C2A_C2C_Synaptotagmin_like"/>
    <property type="match status" value="1"/>
</dbReference>
<keyword evidence="14 15" id="KW-0472">Membrane</keyword>
<dbReference type="GO" id="GO:0005544">
    <property type="term" value="F:calcium-dependent phospholipid binding"/>
    <property type="evidence" value="ECO:0007669"/>
    <property type="project" value="TreeGrafter"/>
</dbReference>
<dbReference type="PROSITE" id="PS50004">
    <property type="entry name" value="C2"/>
    <property type="match status" value="2"/>
</dbReference>
<keyword evidence="10" id="KW-0106">Calcium</keyword>
<dbReference type="GO" id="GO:0005789">
    <property type="term" value="C:endoplasmic reticulum membrane"/>
    <property type="evidence" value="ECO:0007669"/>
    <property type="project" value="UniProtKB-SubCell"/>
</dbReference>
<dbReference type="InterPro" id="IPR037733">
    <property type="entry name" value="Ext_Synaptotagmin_C2A"/>
</dbReference>
<sequence>MTVNGSGTAKKPGILSYAITYLKFFGSCISLWGIGYMQFSATWIALGTFGYFCIQLARNKRMQLTSSLKAIGQDEKAFILQNFSVSDLPSWVYFPDVERAEWFNKMIKRLWPFVSDYARNIILESVEPAIAVQLPSALKPFKFTTIDLGDTPPRVGGVKVYMEENIRRDEIVMDLDLMLYSDARIKVELGKVKAGVKEFELRGTLRVVLKPLIPKVPFAGAVTVCFLDSPYINFSLTDMGNVLGLPGLQQTLTTVIRNVVNQLIVLPNRLPVTLVDNVDVQRLKYPMPQGVLRIHVMGARRLKAGDKNIVGEGSSDPYCVIRVGARTFKTAVIQKTLDPEWNEQFETVVDVQCGQFLEVEVYDKDQGNKDDALGTTAISLESVYDLGELDTWTKLEGVKTGSIHLKLNWFVMSNQLEDVATALKQAIQYRSPSGTAMSAAFLYVVVKQARNLKRLKQMREPSPFCTLLFGRDAQMTEVKEHTQSPTWESVHHFLVGDPYVDTLQIVVRDSRTETLLGNCSVPVKLLLTQQQLSVSRPFPLQESGPDGANIYLHLELKALVPGTKKSTSKTDGVAQDEVNSAEGSKDIIISKQANNVSKNPEIPDLDMEIRNRATKNALVHNTKTDTFRRPLPK</sequence>
<feature type="domain" description="C2" evidence="16">
    <location>
        <begin position="266"/>
        <end position="393"/>
    </location>
</feature>
<dbReference type="PANTHER" id="PTHR45761">
    <property type="entry name" value="EXTENDED SYNAPTOTAGMIN-LIKE PROTEIN 2, ISOFORM C"/>
    <property type="match status" value="1"/>
</dbReference>
<keyword evidence="9" id="KW-0256">Endoplasmic reticulum</keyword>
<evidence type="ECO:0000256" key="10">
    <source>
        <dbReference type="ARBA" id="ARBA00022837"/>
    </source>
</evidence>
<evidence type="ECO:0000256" key="9">
    <source>
        <dbReference type="ARBA" id="ARBA00022824"/>
    </source>
</evidence>
<dbReference type="InterPro" id="IPR051634">
    <property type="entry name" value="Extended_Synaptotagmin"/>
</dbReference>
<dbReference type="Pfam" id="PF00168">
    <property type="entry name" value="C2"/>
    <property type="match status" value="2"/>
</dbReference>
<dbReference type="EMBL" id="JTDF01001436">
    <property type="protein sequence ID" value="KAF8570027.1"/>
    <property type="molecule type" value="Genomic_DNA"/>
</dbReference>
<dbReference type="GO" id="GO:0031210">
    <property type="term" value="F:phosphatidylcholine binding"/>
    <property type="evidence" value="ECO:0007669"/>
    <property type="project" value="TreeGrafter"/>
</dbReference>
<evidence type="ECO:0000256" key="4">
    <source>
        <dbReference type="ARBA" id="ARBA00022448"/>
    </source>
</evidence>
<dbReference type="InterPro" id="IPR000008">
    <property type="entry name" value="C2_dom"/>
</dbReference>
<evidence type="ECO:0000256" key="5">
    <source>
        <dbReference type="ARBA" id="ARBA00022475"/>
    </source>
</evidence>
<reference evidence="18 19" key="1">
    <citation type="submission" date="2019-07" db="EMBL/GenBank/DDBJ databases">
        <title>Annotation for the trematode Paragonimus westermani.</title>
        <authorList>
            <person name="Choi Y.-J."/>
        </authorList>
    </citation>
    <scope>NUCLEOTIDE SEQUENCE [LARGE SCALE GENOMIC DNA]</scope>
    <source>
        <strain evidence="18">180907_Pwestermani</strain>
    </source>
</reference>
<dbReference type="InterPro" id="IPR039010">
    <property type="entry name" value="Synaptotagmin_SMP"/>
</dbReference>
<evidence type="ECO:0000256" key="6">
    <source>
        <dbReference type="ARBA" id="ARBA00022692"/>
    </source>
</evidence>
<keyword evidence="11 15" id="KW-1133">Transmembrane helix</keyword>
<dbReference type="GO" id="GO:0035091">
    <property type="term" value="F:phosphatidylinositol binding"/>
    <property type="evidence" value="ECO:0007669"/>
    <property type="project" value="TreeGrafter"/>
</dbReference>
<keyword evidence="5" id="KW-1003">Cell membrane</keyword>
<dbReference type="InterPro" id="IPR031468">
    <property type="entry name" value="SMP_LBD"/>
</dbReference>
<dbReference type="CDD" id="cd04050">
    <property type="entry name" value="C2B_Synaptotagmin-like"/>
    <property type="match status" value="1"/>
</dbReference>
<dbReference type="GO" id="GO:0006869">
    <property type="term" value="P:lipid transport"/>
    <property type="evidence" value="ECO:0007669"/>
    <property type="project" value="UniProtKB-KW"/>
</dbReference>
<accession>A0A8T0DTG9</accession>
<keyword evidence="8" id="KW-0677">Repeat</keyword>
<dbReference type="GO" id="GO:0005886">
    <property type="term" value="C:plasma membrane"/>
    <property type="evidence" value="ECO:0007669"/>
    <property type="project" value="UniProtKB-SubCell"/>
</dbReference>
<dbReference type="AlphaFoldDB" id="A0A8T0DTG9"/>
<proteinExistence type="inferred from homology"/>
<evidence type="ECO:0000256" key="2">
    <source>
        <dbReference type="ARBA" id="ARBA00004477"/>
    </source>
</evidence>
<evidence type="ECO:0000256" key="3">
    <source>
        <dbReference type="ARBA" id="ARBA00005867"/>
    </source>
</evidence>
<evidence type="ECO:0000256" key="8">
    <source>
        <dbReference type="ARBA" id="ARBA00022737"/>
    </source>
</evidence>
<keyword evidence="19" id="KW-1185">Reference proteome</keyword>
<dbReference type="InterPro" id="IPR035892">
    <property type="entry name" value="C2_domain_sf"/>
</dbReference>
<evidence type="ECO:0000256" key="15">
    <source>
        <dbReference type="SAM" id="Phobius"/>
    </source>
</evidence>
<dbReference type="GO" id="GO:0008429">
    <property type="term" value="F:phosphatidylethanolamine binding"/>
    <property type="evidence" value="ECO:0007669"/>
    <property type="project" value="TreeGrafter"/>
</dbReference>
<gene>
    <name evidence="18" type="ORF">P879_05451</name>
</gene>
<evidence type="ECO:0000256" key="12">
    <source>
        <dbReference type="ARBA" id="ARBA00023055"/>
    </source>
</evidence>
<organism evidence="18 19">
    <name type="scientific">Paragonimus westermani</name>
    <dbReference type="NCBI Taxonomy" id="34504"/>
    <lineage>
        <taxon>Eukaryota</taxon>
        <taxon>Metazoa</taxon>
        <taxon>Spiralia</taxon>
        <taxon>Lophotrochozoa</taxon>
        <taxon>Platyhelminthes</taxon>
        <taxon>Trematoda</taxon>
        <taxon>Digenea</taxon>
        <taxon>Plagiorchiida</taxon>
        <taxon>Troglotremata</taxon>
        <taxon>Troglotrematidae</taxon>
        <taxon>Paragonimus</taxon>
    </lineage>
</organism>
<dbReference type="GO" id="GO:0005509">
    <property type="term" value="F:calcium ion binding"/>
    <property type="evidence" value="ECO:0007669"/>
    <property type="project" value="TreeGrafter"/>
</dbReference>
<dbReference type="Pfam" id="PF17047">
    <property type="entry name" value="SMP_LBD"/>
    <property type="match status" value="1"/>
</dbReference>
<evidence type="ECO:0000256" key="13">
    <source>
        <dbReference type="ARBA" id="ARBA00023121"/>
    </source>
</evidence>
<evidence type="ECO:0000259" key="16">
    <source>
        <dbReference type="PROSITE" id="PS50004"/>
    </source>
</evidence>
<comment type="caution">
    <text evidence="18">The sequence shown here is derived from an EMBL/GenBank/DDBJ whole genome shotgun (WGS) entry which is preliminary data.</text>
</comment>
<feature type="domain" description="SMP-LTD" evidence="17">
    <location>
        <begin position="96"/>
        <end position="275"/>
    </location>
</feature>
<protein>
    <recommendedName>
        <fullName evidence="20">Extended synaptotagmin-2</fullName>
    </recommendedName>
</protein>
<dbReference type="SUPFAM" id="SSF49562">
    <property type="entry name" value="C2 domain (Calcium/lipid-binding domain, CaLB)"/>
    <property type="match status" value="2"/>
</dbReference>
<keyword evidence="6 15" id="KW-0812">Transmembrane</keyword>